<evidence type="ECO:0000313" key="2">
    <source>
        <dbReference type="Proteomes" id="UP000001075"/>
    </source>
</evidence>
<dbReference type="AlphaFoldDB" id="G3IQ03"/>
<sequence length="106" mass="11740">MHTCEYVQGCLTKAEEGMRPSESGATGGCEPPDMGAGNPTPVLCKNRKNPQALSHRARAQVWFVNIRHLKPGSYLGSAIAAFRRLMMNLPWWKATPFCTWLFSDTG</sequence>
<dbReference type="EMBL" id="JH020455">
    <property type="protein sequence ID" value="EGV91268.1"/>
    <property type="molecule type" value="Genomic_DNA"/>
</dbReference>
<dbReference type="InParanoid" id="G3IQ03"/>
<organism evidence="1 2">
    <name type="scientific">Cricetulus griseus</name>
    <name type="common">Chinese hamster</name>
    <name type="synonym">Cricetulus barabensis griseus</name>
    <dbReference type="NCBI Taxonomy" id="10029"/>
    <lineage>
        <taxon>Eukaryota</taxon>
        <taxon>Metazoa</taxon>
        <taxon>Chordata</taxon>
        <taxon>Craniata</taxon>
        <taxon>Vertebrata</taxon>
        <taxon>Euteleostomi</taxon>
        <taxon>Mammalia</taxon>
        <taxon>Eutheria</taxon>
        <taxon>Euarchontoglires</taxon>
        <taxon>Glires</taxon>
        <taxon>Rodentia</taxon>
        <taxon>Myomorpha</taxon>
        <taxon>Muroidea</taxon>
        <taxon>Cricetidae</taxon>
        <taxon>Cricetinae</taxon>
        <taxon>Cricetulus</taxon>
    </lineage>
</organism>
<dbReference type="Proteomes" id="UP000001075">
    <property type="component" value="Unassembled WGS sequence"/>
</dbReference>
<accession>G3IQ03</accession>
<protein>
    <submittedName>
        <fullName evidence="1">Uncharacterized protein</fullName>
    </submittedName>
</protein>
<proteinExistence type="predicted"/>
<evidence type="ECO:0000313" key="1">
    <source>
        <dbReference type="EMBL" id="EGV91268.1"/>
    </source>
</evidence>
<reference evidence="2" key="1">
    <citation type="journal article" date="2011" name="Nat. Biotechnol.">
        <title>The genomic sequence of the Chinese hamster ovary (CHO)-K1 cell line.</title>
        <authorList>
            <person name="Xu X."/>
            <person name="Nagarajan H."/>
            <person name="Lewis N.E."/>
            <person name="Pan S."/>
            <person name="Cai Z."/>
            <person name="Liu X."/>
            <person name="Chen W."/>
            <person name="Xie M."/>
            <person name="Wang W."/>
            <person name="Hammond S."/>
            <person name="Andersen M.R."/>
            <person name="Neff N."/>
            <person name="Passarelli B."/>
            <person name="Koh W."/>
            <person name="Fan H.C."/>
            <person name="Wang J."/>
            <person name="Gui Y."/>
            <person name="Lee K.H."/>
            <person name="Betenbaugh M.J."/>
            <person name="Quake S.R."/>
            <person name="Famili I."/>
            <person name="Palsson B.O."/>
            <person name="Wang J."/>
        </authorList>
    </citation>
    <scope>NUCLEOTIDE SEQUENCE [LARGE SCALE GENOMIC DNA]</scope>
    <source>
        <strain evidence="2">CHO K1 cell line</strain>
    </source>
</reference>
<gene>
    <name evidence="1" type="ORF">I79_026088</name>
</gene>
<name>G3IQ03_CRIGR</name>